<organism evidence="3">
    <name type="scientific">Gongylonema pulchrum</name>
    <dbReference type="NCBI Taxonomy" id="637853"/>
    <lineage>
        <taxon>Eukaryota</taxon>
        <taxon>Metazoa</taxon>
        <taxon>Ecdysozoa</taxon>
        <taxon>Nematoda</taxon>
        <taxon>Chromadorea</taxon>
        <taxon>Rhabditida</taxon>
        <taxon>Spirurina</taxon>
        <taxon>Spiruromorpha</taxon>
        <taxon>Spiruroidea</taxon>
        <taxon>Gongylonematidae</taxon>
        <taxon>Gongylonema</taxon>
    </lineage>
</organism>
<accession>A0A183DE13</accession>
<reference evidence="1 2" key="2">
    <citation type="submission" date="2018-11" db="EMBL/GenBank/DDBJ databases">
        <authorList>
            <consortium name="Pathogen Informatics"/>
        </authorList>
    </citation>
    <scope>NUCLEOTIDE SEQUENCE [LARGE SCALE GENOMIC DNA]</scope>
</reference>
<dbReference type="Proteomes" id="UP000271098">
    <property type="component" value="Unassembled WGS sequence"/>
</dbReference>
<protein>
    <submittedName>
        <fullName evidence="3">Phage protein</fullName>
    </submittedName>
</protein>
<dbReference type="OrthoDB" id="5829414at2759"/>
<dbReference type="AlphaFoldDB" id="A0A183DE13"/>
<dbReference type="EMBL" id="UYRT01017205">
    <property type="protein sequence ID" value="VDK56696.1"/>
    <property type="molecule type" value="Genomic_DNA"/>
</dbReference>
<reference evidence="3" key="1">
    <citation type="submission" date="2016-06" db="UniProtKB">
        <authorList>
            <consortium name="WormBaseParasite"/>
        </authorList>
    </citation>
    <scope>IDENTIFICATION</scope>
</reference>
<sequence length="71" mass="8419">MRSALNCPVKYITKEPPLLALENYCFVIDGDKVDVDRITENSVGWWKPTGSNIRYYCTEQMKTFYQVKFRF</sequence>
<evidence type="ECO:0000313" key="3">
    <source>
        <dbReference type="WBParaSite" id="GPUH_0000696301-mRNA-1"/>
    </source>
</evidence>
<evidence type="ECO:0000313" key="1">
    <source>
        <dbReference type="EMBL" id="VDK56696.1"/>
    </source>
</evidence>
<keyword evidence="2" id="KW-1185">Reference proteome</keyword>
<dbReference type="WBParaSite" id="GPUH_0000696301-mRNA-1">
    <property type="protein sequence ID" value="GPUH_0000696301-mRNA-1"/>
    <property type="gene ID" value="GPUH_0000696301"/>
</dbReference>
<name>A0A183DE13_9BILA</name>
<proteinExistence type="predicted"/>
<gene>
    <name evidence="1" type="ORF">GPUH_LOCUS6954</name>
</gene>
<evidence type="ECO:0000313" key="2">
    <source>
        <dbReference type="Proteomes" id="UP000271098"/>
    </source>
</evidence>